<feature type="region of interest" description="Disordered" evidence="2">
    <location>
        <begin position="34"/>
        <end position="56"/>
    </location>
</feature>
<keyword evidence="1" id="KW-0175">Coiled coil</keyword>
<comment type="caution">
    <text evidence="4">The sequence shown here is derived from an EMBL/GenBank/DDBJ whole genome shotgun (WGS) entry which is preliminary data.</text>
</comment>
<dbReference type="EMBL" id="NITV01000016">
    <property type="protein sequence ID" value="PDO82771.1"/>
    <property type="molecule type" value="Genomic_DNA"/>
</dbReference>
<feature type="compositionally biased region" description="Polar residues" evidence="2">
    <location>
        <begin position="117"/>
        <end position="134"/>
    </location>
</feature>
<evidence type="ECO:0000313" key="4">
    <source>
        <dbReference type="EMBL" id="PDO82771.1"/>
    </source>
</evidence>
<evidence type="ECO:0000256" key="3">
    <source>
        <dbReference type="SAM" id="Phobius"/>
    </source>
</evidence>
<proteinExistence type="predicted"/>
<feature type="transmembrane region" description="Helical" evidence="3">
    <location>
        <begin position="12"/>
        <end position="33"/>
    </location>
</feature>
<keyword evidence="3" id="KW-0472">Membrane</keyword>
<dbReference type="NCBIfam" id="NF010289">
    <property type="entry name" value="PRK13729.1"/>
    <property type="match status" value="1"/>
</dbReference>
<feature type="region of interest" description="Disordered" evidence="2">
    <location>
        <begin position="423"/>
        <end position="472"/>
    </location>
</feature>
<dbReference type="RefSeq" id="WP_097402020.1">
    <property type="nucleotide sequence ID" value="NZ_NITV01000016.1"/>
</dbReference>
<feature type="compositionally biased region" description="Low complexity" evidence="2">
    <location>
        <begin position="423"/>
        <end position="433"/>
    </location>
</feature>
<feature type="coiled-coil region" evidence="1">
    <location>
        <begin position="69"/>
        <end position="114"/>
    </location>
</feature>
<dbReference type="InterPro" id="IPR005498">
    <property type="entry name" value="T4SS_VirB10/TraB/TrbI"/>
</dbReference>
<feature type="compositionally biased region" description="Pro residues" evidence="2">
    <location>
        <begin position="135"/>
        <end position="145"/>
    </location>
</feature>
<dbReference type="Pfam" id="PF03743">
    <property type="entry name" value="TrbI"/>
    <property type="match status" value="1"/>
</dbReference>
<evidence type="ECO:0000313" key="5">
    <source>
        <dbReference type="Proteomes" id="UP000219642"/>
    </source>
</evidence>
<reference evidence="4 5" key="1">
    <citation type="submission" date="2017-06" db="EMBL/GenBank/DDBJ databases">
        <title>Draft genome sequence of nitrogen-fixing Kosakonia pseudosacchari strain NN143 isolated from sugarcane roots.</title>
        <authorList>
            <person name="Li Y."/>
            <person name="Li S."/>
            <person name="Lin L."/>
            <person name="Wu X."/>
            <person name="Yang L."/>
            <person name="Li Y."/>
            <person name="An Q."/>
        </authorList>
    </citation>
    <scope>NUCLEOTIDE SEQUENCE [LARGE SCALE GENOMIC DNA]</scope>
    <source>
        <strain evidence="4 5">NN143</strain>
    </source>
</reference>
<keyword evidence="3" id="KW-0812">Transmembrane</keyword>
<sequence length="472" mass="48829">MNINVKIRRTQIAILVGVLVTAGVTAAAVITFGSEGPGGQHKPKQNAPAPNMTGVIGPAFDEQVQQSALTQQQAKTSAMEAQLKELAQAVAQNKVDFTAQLQKKDAEIQRLNEQLTKQPGATGSNGQPTGQQTPPVAPDGTPLPGPVAAGQARPPQYTVTPVNGAPSAIGAASNQGAGFYPGGSGNRMTAGIDKTTFNYESLKKKPTKLPWISSGSFSDAVMIEGADANASVTGQQNSRPVTIRLQGKTTMPNNRQFDLDGCFIVGEIWGDISSERGEVRTKTISCNLKNGKDIDMEFEGHVSFQGKGGIKGTPVMRNGKIIGYAGAAGLLSGFGEGIKSAATPSVGLGATANVSAGDVLGQGFGGGASKAADTLSQYWIKRAEQYHPIIDIGAGNKVTVVFQKGFQLETRQDSEEEKAKAAAKNAGETAKNAVAGNNTPVASSSSVSSVGNVDPDEVLRQAKGLQLGDTIN</sequence>
<name>A0ABX4IIP4_9ENTR</name>
<dbReference type="Proteomes" id="UP000219642">
    <property type="component" value="Unassembled WGS sequence"/>
</dbReference>
<feature type="region of interest" description="Disordered" evidence="2">
    <location>
        <begin position="117"/>
        <end position="153"/>
    </location>
</feature>
<dbReference type="CDD" id="cd16430">
    <property type="entry name" value="TraB"/>
    <property type="match status" value="1"/>
</dbReference>
<keyword evidence="3" id="KW-1133">Transmembrane helix</keyword>
<organism evidence="4 5">
    <name type="scientific">Kosakonia pseudosacchari</name>
    <dbReference type="NCBI Taxonomy" id="1646340"/>
    <lineage>
        <taxon>Bacteria</taxon>
        <taxon>Pseudomonadati</taxon>
        <taxon>Pseudomonadota</taxon>
        <taxon>Gammaproteobacteria</taxon>
        <taxon>Enterobacterales</taxon>
        <taxon>Enterobacteriaceae</taxon>
        <taxon>Kosakonia</taxon>
    </lineage>
</organism>
<keyword evidence="5" id="KW-1185">Reference proteome</keyword>
<evidence type="ECO:0000256" key="2">
    <source>
        <dbReference type="SAM" id="MobiDB-lite"/>
    </source>
</evidence>
<accession>A0ABX4IIP4</accession>
<evidence type="ECO:0000256" key="1">
    <source>
        <dbReference type="SAM" id="Coils"/>
    </source>
</evidence>
<gene>
    <name evidence="4" type="ORF">BK796_22070</name>
</gene>
<protein>
    <submittedName>
        <fullName evidence="4">Conjugal transfer protein TraB</fullName>
    </submittedName>
</protein>